<evidence type="ECO:0000256" key="4">
    <source>
        <dbReference type="ARBA" id="ARBA00008655"/>
    </source>
</evidence>
<comment type="similarity">
    <text evidence="4 9">Belongs to the 1-acyl-sn-glycerol-3-phosphate acyltransferase family.</text>
</comment>
<feature type="transmembrane region" description="Helical" evidence="10">
    <location>
        <begin position="20"/>
        <end position="44"/>
    </location>
</feature>
<dbReference type="EMBL" id="BAZW01000004">
    <property type="protein sequence ID" value="GAO28817.1"/>
    <property type="molecule type" value="Genomic_DNA"/>
</dbReference>
<feature type="domain" description="Phospholipid/glycerol acyltransferase" evidence="11">
    <location>
        <begin position="82"/>
        <end position="196"/>
    </location>
</feature>
<keyword evidence="8 9" id="KW-0012">Acyltransferase</keyword>
<organism evidence="12 13">
    <name type="scientific">Geofilum rubicundum JCM 15548</name>
    <dbReference type="NCBI Taxonomy" id="1236989"/>
    <lineage>
        <taxon>Bacteria</taxon>
        <taxon>Pseudomonadati</taxon>
        <taxon>Bacteroidota</taxon>
        <taxon>Bacteroidia</taxon>
        <taxon>Marinilabiliales</taxon>
        <taxon>Marinilabiliaceae</taxon>
        <taxon>Geofilum</taxon>
    </lineage>
</organism>
<evidence type="ECO:0000256" key="1">
    <source>
        <dbReference type="ARBA" id="ARBA00001141"/>
    </source>
</evidence>
<evidence type="ECO:0000256" key="2">
    <source>
        <dbReference type="ARBA" id="ARBA00004728"/>
    </source>
</evidence>
<evidence type="ECO:0000256" key="3">
    <source>
        <dbReference type="ARBA" id="ARBA00005189"/>
    </source>
</evidence>
<dbReference type="PANTHER" id="PTHR10434:SF66">
    <property type="entry name" value="PHOSPHOLIPID_GLYCEROL ACYLTRANSFERASE DOMAIN-CONTAINING PROTEIN"/>
    <property type="match status" value="1"/>
</dbReference>
<dbReference type="CDD" id="cd07989">
    <property type="entry name" value="LPLAT_AGPAT-like"/>
    <property type="match status" value="1"/>
</dbReference>
<dbReference type="SUPFAM" id="SSF69593">
    <property type="entry name" value="Glycerol-3-phosphate (1)-acyltransferase"/>
    <property type="match status" value="1"/>
</dbReference>
<dbReference type="InterPro" id="IPR002123">
    <property type="entry name" value="Plipid/glycerol_acylTrfase"/>
</dbReference>
<evidence type="ECO:0000256" key="6">
    <source>
        <dbReference type="ARBA" id="ARBA00016139"/>
    </source>
</evidence>
<dbReference type="GO" id="GO:0003841">
    <property type="term" value="F:1-acylglycerol-3-phosphate O-acyltransferase activity"/>
    <property type="evidence" value="ECO:0007669"/>
    <property type="project" value="UniProtKB-UniRule"/>
</dbReference>
<evidence type="ECO:0000313" key="12">
    <source>
        <dbReference type="EMBL" id="GAO28817.1"/>
    </source>
</evidence>
<evidence type="ECO:0000313" key="13">
    <source>
        <dbReference type="Proteomes" id="UP000032900"/>
    </source>
</evidence>
<comment type="domain">
    <text evidence="9">The HXXXXD motif is essential for acyltransferase activity and may constitute the binding site for the phosphate moiety of the glycerol-3-phosphate.</text>
</comment>
<evidence type="ECO:0000256" key="9">
    <source>
        <dbReference type="RuleBase" id="RU361267"/>
    </source>
</evidence>
<dbReference type="GO" id="GO:0006654">
    <property type="term" value="P:phosphatidic acid biosynthetic process"/>
    <property type="evidence" value="ECO:0007669"/>
    <property type="project" value="TreeGrafter"/>
</dbReference>
<proteinExistence type="inferred from homology"/>
<dbReference type="InterPro" id="IPR004552">
    <property type="entry name" value="AGP_acyltrans"/>
</dbReference>
<dbReference type="GO" id="GO:0016020">
    <property type="term" value="C:membrane"/>
    <property type="evidence" value="ECO:0007669"/>
    <property type="project" value="InterPro"/>
</dbReference>
<comment type="catalytic activity">
    <reaction evidence="1 9">
        <text>a 1-acyl-sn-glycero-3-phosphate + an acyl-CoA = a 1,2-diacyl-sn-glycero-3-phosphate + CoA</text>
        <dbReference type="Rhea" id="RHEA:19709"/>
        <dbReference type="ChEBI" id="CHEBI:57287"/>
        <dbReference type="ChEBI" id="CHEBI:57970"/>
        <dbReference type="ChEBI" id="CHEBI:58342"/>
        <dbReference type="ChEBI" id="CHEBI:58608"/>
        <dbReference type="EC" id="2.3.1.51"/>
    </reaction>
</comment>
<dbReference type="SMART" id="SM00563">
    <property type="entry name" value="PlsC"/>
    <property type="match status" value="1"/>
</dbReference>
<evidence type="ECO:0000256" key="7">
    <source>
        <dbReference type="ARBA" id="ARBA00022679"/>
    </source>
</evidence>
<evidence type="ECO:0000256" key="8">
    <source>
        <dbReference type="ARBA" id="ARBA00023315"/>
    </source>
</evidence>
<accession>A0A0E9LT94</accession>
<evidence type="ECO:0000256" key="5">
    <source>
        <dbReference type="ARBA" id="ARBA00013211"/>
    </source>
</evidence>
<dbReference type="AlphaFoldDB" id="A0A0E9LT94"/>
<dbReference type="NCBIfam" id="TIGR00530">
    <property type="entry name" value="AGP_acyltrn"/>
    <property type="match status" value="1"/>
</dbReference>
<keyword evidence="10" id="KW-1133">Transmembrane helix</keyword>
<keyword evidence="13" id="KW-1185">Reference proteome</keyword>
<dbReference type="Proteomes" id="UP000032900">
    <property type="component" value="Unassembled WGS sequence"/>
</dbReference>
<name>A0A0E9LT94_9BACT</name>
<keyword evidence="10" id="KW-0812">Transmembrane</keyword>
<keyword evidence="9" id="KW-1208">Phospholipid metabolism</keyword>
<evidence type="ECO:0000256" key="10">
    <source>
        <dbReference type="SAM" id="Phobius"/>
    </source>
</evidence>
<evidence type="ECO:0000259" key="11">
    <source>
        <dbReference type="SMART" id="SM00563"/>
    </source>
</evidence>
<dbReference type="RefSeq" id="WP_062122520.1">
    <property type="nucleotide sequence ID" value="NZ_BAZW01000004.1"/>
</dbReference>
<dbReference type="Pfam" id="PF01553">
    <property type="entry name" value="Acyltransferase"/>
    <property type="match status" value="1"/>
</dbReference>
<keyword evidence="10" id="KW-0472">Membrane</keyword>
<reference evidence="12 13" key="1">
    <citation type="journal article" date="2015" name="Microbes Environ.">
        <title>Distribution and evolution of nitrogen fixation genes in the phylum bacteroidetes.</title>
        <authorList>
            <person name="Inoue J."/>
            <person name="Oshima K."/>
            <person name="Suda W."/>
            <person name="Sakamoto M."/>
            <person name="Iino T."/>
            <person name="Noda S."/>
            <person name="Hongoh Y."/>
            <person name="Hattori M."/>
            <person name="Ohkuma M."/>
        </authorList>
    </citation>
    <scope>NUCLEOTIDE SEQUENCE [LARGE SCALE GENOMIC DNA]</scope>
    <source>
        <strain evidence="12">JCM 15548</strain>
    </source>
</reference>
<keyword evidence="9" id="KW-0444">Lipid biosynthesis</keyword>
<dbReference type="EC" id="2.3.1.51" evidence="5 9"/>
<keyword evidence="9" id="KW-0443">Lipid metabolism</keyword>
<dbReference type="PANTHER" id="PTHR10434">
    <property type="entry name" value="1-ACYL-SN-GLYCEROL-3-PHOSPHATE ACYLTRANSFERASE"/>
    <property type="match status" value="1"/>
</dbReference>
<comment type="pathway">
    <text evidence="2">Phospholipid metabolism; CDP-diacylglycerol biosynthesis; CDP-diacylglycerol from sn-glycerol 3-phosphate: step 2/3.</text>
</comment>
<dbReference type="STRING" id="1236989.JCM15548_1948"/>
<gene>
    <name evidence="12" type="ORF">JCM15548_1948</name>
</gene>
<protein>
    <recommendedName>
        <fullName evidence="6 9">1-acyl-sn-glycerol-3-phosphate acyltransferase</fullName>
        <ecNumber evidence="5 9">2.3.1.51</ecNumber>
    </recommendedName>
</protein>
<keyword evidence="9" id="KW-0594">Phospholipid biosynthesis</keyword>
<sequence>MSSSNRLPWFYWLYQPYKWLVFVPLMLINSILFAILAALLAFVFSPRAGSFMGSCWARITCWLTPVSVFVRGKGNITPKKSYVIVANHQTGWDIFLLYGYLPMDFRWVMKKELRRLPFIGYASEKVGHIFIDRTSPRAAMQSLEEAKRKLVNGQSVLIFPEGTRSNSQQMRPFKKGAFKLAYELGLDILPVTIVNSCRIKRRGFFNLVPGKAGLVIHPMIRKGLFENDLNGLINHTREVIGAALPEE</sequence>
<dbReference type="OrthoDB" id="9803035at2"/>
<comment type="caution">
    <text evidence="12">The sequence shown here is derived from an EMBL/GenBank/DDBJ whole genome shotgun (WGS) entry which is preliminary data.</text>
</comment>
<comment type="pathway">
    <text evidence="3">Lipid metabolism.</text>
</comment>
<keyword evidence="7 9" id="KW-0808">Transferase</keyword>